<keyword evidence="1" id="KW-1133">Transmembrane helix</keyword>
<feature type="transmembrane region" description="Helical" evidence="1">
    <location>
        <begin position="173"/>
        <end position="193"/>
    </location>
</feature>
<keyword evidence="1" id="KW-0812">Transmembrane</keyword>
<feature type="transmembrane region" description="Helical" evidence="1">
    <location>
        <begin position="45"/>
        <end position="65"/>
    </location>
</feature>
<sequence length="229" mass="24645">MLQKVLWKFLKLVVGLFICSVGIVLTINCNLGLSPWDVFHQGLSNHIGITIGTASIIVGSIVVIADVVLGENVGWGTVFNMLLIGFFMDLLLYSNLIPEADSLFVGIIMLILGLVLLSVGMVFYMGSGLGSGPRDGLMVAIQKKTGKSLKLIRGTIEVGALIVGFLLGGKVGIGTIISAFGLGYFTQMVFGLFKLDCSKIKHRFIVDDIKFIKVYMSGEKKAAVQNIVK</sequence>
<dbReference type="Proteomes" id="UP000372533">
    <property type="component" value="Unassembled WGS sequence"/>
</dbReference>
<evidence type="ECO:0000313" key="6">
    <source>
        <dbReference type="Proteomes" id="UP000372533"/>
    </source>
</evidence>
<accession>A0A031WF77</accession>
<dbReference type="EMBL" id="LK932485">
    <property type="protein sequence ID" value="CDS84502.1"/>
    <property type="molecule type" value="Genomic_DNA"/>
</dbReference>
<dbReference type="RefSeq" id="WP_009892867.1">
    <property type="nucleotide sequence ID" value="NZ_BAABSG010000004.1"/>
</dbReference>
<dbReference type="AlphaFoldDB" id="A0A031WF77"/>
<dbReference type="GeneID" id="66353449"/>
<dbReference type="EMBL" id="CAAJVP010000018">
    <property type="protein sequence ID" value="VHY17121.1"/>
    <property type="molecule type" value="Genomic_DNA"/>
</dbReference>
<dbReference type="PANTHER" id="PTHR40078:SF1">
    <property type="entry name" value="INTEGRAL MEMBRANE PROTEIN"/>
    <property type="match status" value="1"/>
</dbReference>
<name>A0A031WF77_CLODI</name>
<feature type="transmembrane region" description="Helical" evidence="1">
    <location>
        <begin position="12"/>
        <end position="33"/>
    </location>
</feature>
<gene>
    <name evidence="4" type="ORF">BN1095_630074</name>
    <name evidence="2" type="ORF">BN1096_340071</name>
    <name evidence="3" type="ORF">BN1097_350076</name>
    <name evidence="5" type="ORF">SAMEA1402366_03096</name>
</gene>
<proteinExistence type="predicted"/>
<feature type="transmembrane region" description="Helical" evidence="1">
    <location>
        <begin position="77"/>
        <end position="97"/>
    </location>
</feature>
<keyword evidence="1" id="KW-0472">Membrane</keyword>
<dbReference type="EMBL" id="LK932371">
    <property type="protein sequence ID" value="CDS84935.1"/>
    <property type="molecule type" value="Genomic_DNA"/>
</dbReference>
<organism evidence="4">
    <name type="scientific">Clostridioides difficile</name>
    <name type="common">Peptoclostridium difficile</name>
    <dbReference type="NCBI Taxonomy" id="1496"/>
    <lineage>
        <taxon>Bacteria</taxon>
        <taxon>Bacillati</taxon>
        <taxon>Bacillota</taxon>
        <taxon>Clostridia</taxon>
        <taxon>Peptostreptococcales</taxon>
        <taxon>Peptostreptococcaceae</taxon>
        <taxon>Clostridioides</taxon>
    </lineage>
</organism>
<evidence type="ECO:0000313" key="2">
    <source>
        <dbReference type="EMBL" id="CDS84502.1"/>
    </source>
</evidence>
<dbReference type="Pfam" id="PF19700">
    <property type="entry name" value="DUF6198"/>
    <property type="match status" value="1"/>
</dbReference>
<evidence type="ECO:0000313" key="4">
    <source>
        <dbReference type="EMBL" id="CDT67418.1"/>
    </source>
</evidence>
<protein>
    <submittedName>
        <fullName evidence="4 5">Membrane protein</fullName>
    </submittedName>
</protein>
<dbReference type="InterPro" id="IPR038750">
    <property type="entry name" value="YczE/YyaS-like"/>
</dbReference>
<evidence type="ECO:0000313" key="5">
    <source>
        <dbReference type="EMBL" id="VHY17121.1"/>
    </source>
</evidence>
<dbReference type="EMBL" id="LK933327">
    <property type="protein sequence ID" value="CDT67418.1"/>
    <property type="molecule type" value="Genomic_DNA"/>
</dbReference>
<evidence type="ECO:0000256" key="1">
    <source>
        <dbReference type="SAM" id="Phobius"/>
    </source>
</evidence>
<feature type="transmembrane region" description="Helical" evidence="1">
    <location>
        <begin position="103"/>
        <end position="127"/>
    </location>
</feature>
<reference evidence="5 6" key="2">
    <citation type="submission" date="2019-04" db="EMBL/GenBank/DDBJ databases">
        <authorList>
            <consortium name="Pathogen Informatics"/>
        </authorList>
    </citation>
    <scope>NUCLEOTIDE SEQUENCE [LARGE SCALE GENOMIC DNA]</scope>
    <source>
        <strain evidence="5">Tl291</strain>
        <strain evidence="6">tl291</strain>
    </source>
</reference>
<evidence type="ECO:0000313" key="3">
    <source>
        <dbReference type="EMBL" id="CDS84935.1"/>
    </source>
</evidence>
<reference evidence="4" key="1">
    <citation type="submission" date="2014-07" db="EMBL/GenBank/DDBJ databases">
        <authorList>
            <person name="Monot Marc"/>
        </authorList>
    </citation>
    <scope>NUCLEOTIDE SEQUENCE</scope>
    <source>
        <strain evidence="4">7032989</strain>
        <strain evidence="3">7032994</strain>
    </source>
</reference>
<dbReference type="PANTHER" id="PTHR40078">
    <property type="entry name" value="INTEGRAL MEMBRANE PROTEIN-RELATED"/>
    <property type="match status" value="1"/>
</dbReference>
<dbReference type="PATRIC" id="fig|1496.854.peg.1019"/>